<evidence type="ECO:0000256" key="6">
    <source>
        <dbReference type="SAM" id="SignalP"/>
    </source>
</evidence>
<feature type="domain" description="SusD-like N-terminal" evidence="8">
    <location>
        <begin position="88"/>
        <end position="228"/>
    </location>
</feature>
<dbReference type="HOGENOM" id="CLU_015553_1_2_0"/>
<feature type="domain" description="RagB/SusD" evidence="7">
    <location>
        <begin position="315"/>
        <end position="504"/>
    </location>
</feature>
<sequence length="537" mass="59616">MRTLLSKLTVLGAVVLAGVGAASCTDLTETPYTEVTEANFKPTAADLAALMAPAYTPLRGIWMSWYGMVDFQEETADELLTPVRPNGWYDGGVYIRLHEHKWDANQGQPNGLYSQSFSGINAANRVIYQLESGVIPVDAATKTATLAELRALRAYYYTLLLDNFGNVPVVTDFTATELPEQKTRQQVYDFVVKELTETIPQLSAATGTAMYGRINQYAAKGILARVYLNAGVYTGTPQYDKVLTLTQEIMAANKYQLDADYSTPFSRTNDKSSQEIIFAVPYDAINATQSNFHMKTLKPDLRFVFNMQAQPWGGSASNPQFIDTYDKDDARLTKTWMMGTQRDAQGRGYDFKEFVPSMTKTDFDNGYPVKKYEIYQGETGASDVDYPALRYAEVLFMRAEALLRTGQADAAAALVTQVRKRNFTGAAAAKATVTGPDLVKGSVYNYGWYDTDGTVKDKAGGTPTFNGGADIQYGRFLDELGWEFAIEAHRRTDLIRFGVFTTKKWFNHVPNGSFRTLFAIPQSAIQTNSKLKQNPGF</sequence>
<dbReference type="AlphaFoldDB" id="W0RMX5"/>
<keyword evidence="5" id="KW-0998">Cell outer membrane</keyword>
<evidence type="ECO:0000256" key="4">
    <source>
        <dbReference type="ARBA" id="ARBA00023136"/>
    </source>
</evidence>
<keyword evidence="4" id="KW-0472">Membrane</keyword>
<evidence type="ECO:0000259" key="7">
    <source>
        <dbReference type="Pfam" id="PF07980"/>
    </source>
</evidence>
<evidence type="ECO:0000313" key="10">
    <source>
        <dbReference type="Proteomes" id="UP000019151"/>
    </source>
</evidence>
<keyword evidence="3 6" id="KW-0732">Signal</keyword>
<dbReference type="Pfam" id="PF07980">
    <property type="entry name" value="SusD_RagB"/>
    <property type="match status" value="1"/>
</dbReference>
<dbReference type="InterPro" id="IPR012944">
    <property type="entry name" value="SusD_RagB_dom"/>
</dbReference>
<dbReference type="InParanoid" id="W0RMX5"/>
<feature type="signal peptide" evidence="6">
    <location>
        <begin position="1"/>
        <end position="22"/>
    </location>
</feature>
<dbReference type="PROSITE" id="PS51257">
    <property type="entry name" value="PROKAR_LIPOPROTEIN"/>
    <property type="match status" value="1"/>
</dbReference>
<geneLocation type="plasmid" evidence="9 10">
    <name>1</name>
</geneLocation>
<evidence type="ECO:0000256" key="5">
    <source>
        <dbReference type="ARBA" id="ARBA00023237"/>
    </source>
</evidence>
<dbReference type="EMBL" id="CP007129">
    <property type="protein sequence ID" value="AHG92389.1"/>
    <property type="molecule type" value="Genomic_DNA"/>
</dbReference>
<name>W0RMX5_9BACT</name>
<dbReference type="InterPro" id="IPR033985">
    <property type="entry name" value="SusD-like_N"/>
</dbReference>
<protein>
    <submittedName>
        <fullName evidence="9">RagB/SusD domain-containing protein</fullName>
    </submittedName>
</protein>
<evidence type="ECO:0000259" key="8">
    <source>
        <dbReference type="Pfam" id="PF14322"/>
    </source>
</evidence>
<gene>
    <name evidence="9" type="ORF">J421_4854</name>
</gene>
<dbReference type="SUPFAM" id="SSF48452">
    <property type="entry name" value="TPR-like"/>
    <property type="match status" value="1"/>
</dbReference>
<comment type="subcellular location">
    <subcellularLocation>
        <location evidence="1">Cell outer membrane</location>
    </subcellularLocation>
</comment>
<proteinExistence type="inferred from homology"/>
<keyword evidence="9" id="KW-0614">Plasmid</keyword>
<organism evidence="9 10">
    <name type="scientific">Gemmatirosa kalamazoonensis</name>
    <dbReference type="NCBI Taxonomy" id="861299"/>
    <lineage>
        <taxon>Bacteria</taxon>
        <taxon>Pseudomonadati</taxon>
        <taxon>Gemmatimonadota</taxon>
        <taxon>Gemmatimonadia</taxon>
        <taxon>Gemmatimonadales</taxon>
        <taxon>Gemmatimonadaceae</taxon>
        <taxon>Gemmatirosa</taxon>
    </lineage>
</organism>
<dbReference type="PATRIC" id="fig|861299.3.peg.4907"/>
<reference evidence="9 10" key="1">
    <citation type="journal article" date="2014" name="Genome Announc.">
        <title>Genome Sequence and Methylome of Soil Bacterium Gemmatirosa kalamazoonensis KBS708T, a Member of the Rarely Cultivated Gemmatimonadetes Phylum.</title>
        <authorList>
            <person name="Debruyn J.M."/>
            <person name="Radosevich M."/>
            <person name="Wommack K.E."/>
            <person name="Polson S.W."/>
            <person name="Hauser L.J."/>
            <person name="Fawaz M.N."/>
            <person name="Korlach J."/>
            <person name="Tsai Y.C."/>
        </authorList>
    </citation>
    <scope>NUCLEOTIDE SEQUENCE [LARGE SCALE GENOMIC DNA]</scope>
    <source>
        <strain evidence="9 10">KBS708</strain>
        <plasmid evidence="10">Plasmid 1</plasmid>
    </source>
</reference>
<dbReference type="RefSeq" id="WP_025413733.1">
    <property type="nucleotide sequence ID" value="NZ_CP007129.1"/>
</dbReference>
<dbReference type="InterPro" id="IPR011990">
    <property type="entry name" value="TPR-like_helical_dom_sf"/>
</dbReference>
<evidence type="ECO:0000256" key="3">
    <source>
        <dbReference type="ARBA" id="ARBA00022729"/>
    </source>
</evidence>
<dbReference type="KEGG" id="gba:J421_4854"/>
<accession>W0RMX5</accession>
<evidence type="ECO:0000256" key="1">
    <source>
        <dbReference type="ARBA" id="ARBA00004442"/>
    </source>
</evidence>
<keyword evidence="10" id="KW-1185">Reference proteome</keyword>
<dbReference type="Gene3D" id="1.25.40.390">
    <property type="match status" value="1"/>
</dbReference>
<comment type="similarity">
    <text evidence="2">Belongs to the SusD family.</text>
</comment>
<evidence type="ECO:0000256" key="2">
    <source>
        <dbReference type="ARBA" id="ARBA00006275"/>
    </source>
</evidence>
<dbReference type="GO" id="GO:0009279">
    <property type="term" value="C:cell outer membrane"/>
    <property type="evidence" value="ECO:0007669"/>
    <property type="project" value="UniProtKB-SubCell"/>
</dbReference>
<feature type="chain" id="PRO_5004795190" evidence="6">
    <location>
        <begin position="23"/>
        <end position="537"/>
    </location>
</feature>
<dbReference type="Proteomes" id="UP000019151">
    <property type="component" value="Plasmid 1"/>
</dbReference>
<evidence type="ECO:0000313" key="9">
    <source>
        <dbReference type="EMBL" id="AHG92389.1"/>
    </source>
</evidence>
<dbReference type="Pfam" id="PF14322">
    <property type="entry name" value="SusD-like_3"/>
    <property type="match status" value="1"/>
</dbReference>
<dbReference type="OrthoDB" id="9783641at2"/>